<dbReference type="PANTHER" id="PTHR30399">
    <property type="entry name" value="UNCHARACTERIZED PROTEIN YGJP"/>
    <property type="match status" value="1"/>
</dbReference>
<keyword evidence="3" id="KW-1185">Reference proteome</keyword>
<dbReference type="CDD" id="cd07344">
    <property type="entry name" value="M48_yhfN_like"/>
    <property type="match status" value="1"/>
</dbReference>
<dbReference type="RefSeq" id="WP_160334740.1">
    <property type="nucleotide sequence ID" value="NZ_CALPCV010000001.1"/>
</dbReference>
<accession>A0A6L6YF35</accession>
<dbReference type="Proteomes" id="UP000472580">
    <property type="component" value="Unassembled WGS sequence"/>
</dbReference>
<evidence type="ECO:0000313" key="2">
    <source>
        <dbReference type="EMBL" id="MVX56305.1"/>
    </source>
</evidence>
<dbReference type="InterPro" id="IPR053136">
    <property type="entry name" value="UTP_pyrophosphatase-like"/>
</dbReference>
<evidence type="ECO:0000313" key="3">
    <source>
        <dbReference type="Proteomes" id="UP000472580"/>
    </source>
</evidence>
<comment type="caution">
    <text evidence="2">The sequence shown here is derived from an EMBL/GenBank/DDBJ whole genome shotgun (WGS) entry which is preliminary data.</text>
</comment>
<name>A0A6L6YF35_9BURK</name>
<gene>
    <name evidence="2" type="ORF">E5987_03675</name>
</gene>
<dbReference type="OrthoDB" id="9811177at2"/>
<dbReference type="Gene3D" id="3.30.2010.10">
    <property type="entry name" value="Metalloproteases ('zincins'), catalytic domain"/>
    <property type="match status" value="1"/>
</dbReference>
<dbReference type="PANTHER" id="PTHR30399:SF1">
    <property type="entry name" value="UTP PYROPHOSPHATASE"/>
    <property type="match status" value="1"/>
</dbReference>
<proteinExistence type="predicted"/>
<dbReference type="AlphaFoldDB" id="A0A6L6YF35"/>
<reference evidence="2 3" key="1">
    <citation type="submission" date="2019-12" db="EMBL/GenBank/DDBJ databases">
        <title>Microbes associate with the intestines of laboratory mice.</title>
        <authorList>
            <person name="Navarre W."/>
            <person name="Wong E."/>
        </authorList>
    </citation>
    <scope>NUCLEOTIDE SEQUENCE [LARGE SCALE GENOMIC DNA]</scope>
    <source>
        <strain evidence="2 3">NM82_D38</strain>
    </source>
</reference>
<feature type="domain" description="YgjP-like metallopeptidase" evidence="1">
    <location>
        <begin position="134"/>
        <end position="337"/>
    </location>
</feature>
<evidence type="ECO:0000259" key="1">
    <source>
        <dbReference type="Pfam" id="PF01863"/>
    </source>
</evidence>
<protein>
    <submittedName>
        <fullName evidence="2">DUF45 domain-containing protein</fullName>
    </submittedName>
</protein>
<dbReference type="EMBL" id="WSRP01000008">
    <property type="protein sequence ID" value="MVX56305.1"/>
    <property type="molecule type" value="Genomic_DNA"/>
</dbReference>
<sequence>MNDPFDFDRLIDRVSKKINDSLSSLFSSYKLGEVLEVIHGSRKIHVRVIYGKKCRKSVLSPCDDQDMDYALLVPFNMRSDQVLAALYREIERELSPKLQHIRSRRGGAEVDLNGETVQIQVIRSKRAKSYRASFKDGEVRLTVPTGGTKERGLLWLDENLRALEKWHTEYLRQLQKQKEASSQLSVNRKVTIYGEEHRLVFVNNRRDEGVGAGEIRVCPPKDTNDDKLWETAITRVLKEEIRQYALEQILLKTSSIDDLGIPFSKLIISSAQTRWGSCSVRGIVRLNWRAVFLPKDVIDYLICHELAHLKHMNHSKNFWARVEMYCPNYREFERKLKGYSISHSVL</sequence>
<dbReference type="InterPro" id="IPR002725">
    <property type="entry name" value="YgjP-like_metallopeptidase"/>
</dbReference>
<organism evidence="2 3">
    <name type="scientific">Parasutterella muris</name>
    <dbReference type="NCBI Taxonomy" id="2565572"/>
    <lineage>
        <taxon>Bacteria</taxon>
        <taxon>Pseudomonadati</taxon>
        <taxon>Pseudomonadota</taxon>
        <taxon>Betaproteobacteria</taxon>
        <taxon>Burkholderiales</taxon>
        <taxon>Sutterellaceae</taxon>
        <taxon>Parasutterella</taxon>
    </lineage>
</organism>
<dbReference type="Pfam" id="PF01863">
    <property type="entry name" value="YgjP-like"/>
    <property type="match status" value="1"/>
</dbReference>